<gene>
    <name evidence="1" type="ORF">BDR25DRAFT_344331</name>
</gene>
<evidence type="ECO:0000313" key="1">
    <source>
        <dbReference type="EMBL" id="KAF2468326.1"/>
    </source>
</evidence>
<keyword evidence="2" id="KW-1185">Reference proteome</keyword>
<evidence type="ECO:0000313" key="2">
    <source>
        <dbReference type="Proteomes" id="UP000799755"/>
    </source>
</evidence>
<reference evidence="1" key="1">
    <citation type="journal article" date="2020" name="Stud. Mycol.">
        <title>101 Dothideomycetes genomes: a test case for predicting lifestyles and emergence of pathogens.</title>
        <authorList>
            <person name="Haridas S."/>
            <person name="Albert R."/>
            <person name="Binder M."/>
            <person name="Bloem J."/>
            <person name="Labutti K."/>
            <person name="Salamov A."/>
            <person name="Andreopoulos B."/>
            <person name="Baker S."/>
            <person name="Barry K."/>
            <person name="Bills G."/>
            <person name="Bluhm B."/>
            <person name="Cannon C."/>
            <person name="Castanera R."/>
            <person name="Culley D."/>
            <person name="Daum C."/>
            <person name="Ezra D."/>
            <person name="Gonzalez J."/>
            <person name="Henrissat B."/>
            <person name="Kuo A."/>
            <person name="Liang C."/>
            <person name="Lipzen A."/>
            <person name="Lutzoni F."/>
            <person name="Magnuson J."/>
            <person name="Mondo S."/>
            <person name="Nolan M."/>
            <person name="Ohm R."/>
            <person name="Pangilinan J."/>
            <person name="Park H.-J."/>
            <person name="Ramirez L."/>
            <person name="Alfaro M."/>
            <person name="Sun H."/>
            <person name="Tritt A."/>
            <person name="Yoshinaga Y."/>
            <person name="Zwiers L.-H."/>
            <person name="Turgeon B."/>
            <person name="Goodwin S."/>
            <person name="Spatafora J."/>
            <person name="Crous P."/>
            <person name="Grigoriev I."/>
        </authorList>
    </citation>
    <scope>NUCLEOTIDE SEQUENCE</scope>
    <source>
        <strain evidence="1">ATCC 200398</strain>
    </source>
</reference>
<accession>A0ACB6QN47</accession>
<name>A0ACB6QN47_9PLEO</name>
<proteinExistence type="predicted"/>
<dbReference type="Proteomes" id="UP000799755">
    <property type="component" value="Unassembled WGS sequence"/>
</dbReference>
<organism evidence="1 2">
    <name type="scientific">Lindgomyces ingoldianus</name>
    <dbReference type="NCBI Taxonomy" id="673940"/>
    <lineage>
        <taxon>Eukaryota</taxon>
        <taxon>Fungi</taxon>
        <taxon>Dikarya</taxon>
        <taxon>Ascomycota</taxon>
        <taxon>Pezizomycotina</taxon>
        <taxon>Dothideomycetes</taxon>
        <taxon>Pleosporomycetidae</taxon>
        <taxon>Pleosporales</taxon>
        <taxon>Lindgomycetaceae</taxon>
        <taxon>Lindgomyces</taxon>
    </lineage>
</organism>
<protein>
    <submittedName>
        <fullName evidence="1">Uncharacterized protein</fullName>
    </submittedName>
</protein>
<sequence length="265" mass="28480">MRIQWSHVLLMAASIGMPLRTSAAPCADGKCSRRALILRDADPGIPVILPKPVVPKPVVPKPGVPVAPKPITPGVPKPQEPPHPGGGKVSVKEDPAAVSDDNPCGVVAARSLDKRADRVPDDAADWKQVYLWLHKESGVDRSKIVFWAGQDFQTKAADFAKANGYNYYWGIFNKKFADAFGGVAMQLDKDVNIACSKALVLYSKDPLVFNHDNAPTGSFWTEHELPNMWRAGTITKLKDDAKTPADKAGVIPTPARPGTGQAGSC</sequence>
<comment type="caution">
    <text evidence="1">The sequence shown here is derived from an EMBL/GenBank/DDBJ whole genome shotgun (WGS) entry which is preliminary data.</text>
</comment>
<dbReference type="EMBL" id="MU003516">
    <property type="protein sequence ID" value="KAF2468326.1"/>
    <property type="molecule type" value="Genomic_DNA"/>
</dbReference>